<protein>
    <submittedName>
        <fullName evidence="2">Acyl dehydratase</fullName>
    </submittedName>
</protein>
<comment type="similarity">
    <text evidence="1">Belongs to the enoyl-CoA hydratase/isomerase family.</text>
</comment>
<dbReference type="InterPro" id="IPR002539">
    <property type="entry name" value="MaoC-like_dom"/>
</dbReference>
<dbReference type="PANTHER" id="PTHR43664">
    <property type="entry name" value="MONOAMINE OXIDASE-RELATED"/>
    <property type="match status" value="1"/>
</dbReference>
<evidence type="ECO:0000256" key="1">
    <source>
        <dbReference type="ARBA" id="ARBA00005254"/>
    </source>
</evidence>
<proteinExistence type="inferred from homology"/>
<dbReference type="SUPFAM" id="SSF54637">
    <property type="entry name" value="Thioesterase/thiol ester dehydrase-isomerase"/>
    <property type="match status" value="1"/>
</dbReference>
<dbReference type="OrthoDB" id="9796589at2"/>
<accession>A0A222VPF7</accession>
<evidence type="ECO:0000313" key="2">
    <source>
        <dbReference type="EMBL" id="SDC26123.1"/>
    </source>
</evidence>
<dbReference type="InterPro" id="IPR052342">
    <property type="entry name" value="MCH/BMMD"/>
</dbReference>
<dbReference type="Gene3D" id="3.10.129.10">
    <property type="entry name" value="Hotdog Thioesterase"/>
    <property type="match status" value="1"/>
</dbReference>
<dbReference type="STRING" id="530584.SAMN05421630_1011030"/>
<organism evidence="2 3">
    <name type="scientific">Prauserella marina</name>
    <dbReference type="NCBI Taxonomy" id="530584"/>
    <lineage>
        <taxon>Bacteria</taxon>
        <taxon>Bacillati</taxon>
        <taxon>Actinomycetota</taxon>
        <taxon>Actinomycetes</taxon>
        <taxon>Pseudonocardiales</taxon>
        <taxon>Pseudonocardiaceae</taxon>
        <taxon>Prauserella</taxon>
    </lineage>
</organism>
<gene>
    <name evidence="2" type="ORF">SAMN05421630_1011030</name>
</gene>
<name>A0A222VPF7_9PSEU</name>
<dbReference type="InterPro" id="IPR029069">
    <property type="entry name" value="HotDog_dom_sf"/>
</dbReference>
<dbReference type="Proteomes" id="UP000199494">
    <property type="component" value="Unassembled WGS sequence"/>
</dbReference>
<evidence type="ECO:0000313" key="3">
    <source>
        <dbReference type="Proteomes" id="UP000199494"/>
    </source>
</evidence>
<reference evidence="2 3" key="1">
    <citation type="submission" date="2016-10" db="EMBL/GenBank/DDBJ databases">
        <authorList>
            <person name="de Groot N.N."/>
        </authorList>
    </citation>
    <scope>NUCLEOTIDE SEQUENCE [LARGE SCALE GENOMIC DNA]</scope>
    <source>
        <strain evidence="2 3">CGMCC 4.5506</strain>
    </source>
</reference>
<dbReference type="RefSeq" id="WP_091797696.1">
    <property type="nucleotide sequence ID" value="NZ_CP016353.1"/>
</dbReference>
<dbReference type="Pfam" id="PF01575">
    <property type="entry name" value="MaoC_dehydratas"/>
    <property type="match status" value="1"/>
</dbReference>
<sequence>MNTENAAPSLGFGDLREGSGYVSAGRTVTETDIQNFAGLSGDFNPLHTDEEWVRANTPYRGRIAHGLLVLAMSSGMRTPGYDDMDVRAYLSETRDMKAPTYPGDTITVVNTVSALRPSKSAQGHGIVTFTVEVTNQRGEVVQSGTDVLLIGPGSSRQPSPPS</sequence>
<dbReference type="AlphaFoldDB" id="A0A222VPF7"/>
<keyword evidence="3" id="KW-1185">Reference proteome</keyword>
<dbReference type="PANTHER" id="PTHR43664:SF1">
    <property type="entry name" value="BETA-METHYLMALYL-COA DEHYDRATASE"/>
    <property type="match status" value="1"/>
</dbReference>
<dbReference type="CDD" id="cd03441">
    <property type="entry name" value="R_hydratase_like"/>
    <property type="match status" value="1"/>
</dbReference>
<dbReference type="EMBL" id="FMZE01000001">
    <property type="protein sequence ID" value="SDC26123.1"/>
    <property type="molecule type" value="Genomic_DNA"/>
</dbReference>
<dbReference type="KEGG" id="pmad:BAY61_13235"/>